<reference evidence="3" key="1">
    <citation type="journal article" date="2020" name="Nat. Genet.">
        <title>Genomic diversifications of five Gossypium allopolyploid species and their impact on cotton improvement.</title>
        <authorList>
            <person name="Chen Z.J."/>
            <person name="Sreedasyam A."/>
            <person name="Ando A."/>
            <person name="Song Q."/>
            <person name="De Santiago L.M."/>
            <person name="Hulse-Kemp A.M."/>
            <person name="Ding M."/>
            <person name="Ye W."/>
            <person name="Kirkbride R.C."/>
            <person name="Jenkins J."/>
            <person name="Plott C."/>
            <person name="Lovell J."/>
            <person name="Lin Y.M."/>
            <person name="Vaughn R."/>
            <person name="Liu B."/>
            <person name="Simpson S."/>
            <person name="Scheffler B.E."/>
            <person name="Wen L."/>
            <person name="Saski C.A."/>
            <person name="Grover C.E."/>
            <person name="Hu G."/>
            <person name="Conover J.L."/>
            <person name="Carlson J.W."/>
            <person name="Shu S."/>
            <person name="Boston L.B."/>
            <person name="Williams M."/>
            <person name="Peterson D.G."/>
            <person name="McGee K."/>
            <person name="Jones D.C."/>
            <person name="Wendel J.F."/>
            <person name="Stelly D.M."/>
            <person name="Grimwood J."/>
            <person name="Schmutz J."/>
        </authorList>
    </citation>
    <scope>NUCLEOTIDE SEQUENCE [LARGE SCALE GENOMIC DNA]</scope>
    <source>
        <strain evidence="3">cv. 3-79</strain>
    </source>
</reference>
<keyword evidence="3" id="KW-1185">Reference proteome</keyword>
<accession>A0A5J5NG52</accession>
<gene>
    <name evidence="2" type="ORF">ES319_D13G022400v1</name>
</gene>
<proteinExistence type="predicted"/>
<feature type="compositionally biased region" description="Polar residues" evidence="1">
    <location>
        <begin position="52"/>
        <end position="61"/>
    </location>
</feature>
<feature type="region of interest" description="Disordered" evidence="1">
    <location>
        <begin position="52"/>
        <end position="71"/>
    </location>
</feature>
<dbReference type="AlphaFoldDB" id="A0A5J5NG52"/>
<sequence length="96" mass="10728">MNGLIGKMGQHTSNDAEDDLVFDDDELTWGLVVSVAGVGESRHCTRVQMRLRSSASTSQPTFDEDDDIEAERDVNCYDSKEDEDEGNLEHVSYDDI</sequence>
<feature type="compositionally biased region" description="Basic and acidic residues" evidence="1">
    <location>
        <begin position="87"/>
        <end position="96"/>
    </location>
</feature>
<evidence type="ECO:0000313" key="2">
    <source>
        <dbReference type="EMBL" id="KAB1993316.1"/>
    </source>
</evidence>
<evidence type="ECO:0000256" key="1">
    <source>
        <dbReference type="SAM" id="MobiDB-lite"/>
    </source>
</evidence>
<dbReference type="EMBL" id="CM018227">
    <property type="protein sequence ID" value="KAB1993316.1"/>
    <property type="molecule type" value="Genomic_DNA"/>
</dbReference>
<feature type="region of interest" description="Disordered" evidence="1">
    <location>
        <begin position="77"/>
        <end position="96"/>
    </location>
</feature>
<name>A0A5J5NG52_GOSBA</name>
<protein>
    <submittedName>
        <fullName evidence="2">Uncharacterized protein</fullName>
    </submittedName>
</protein>
<dbReference type="Proteomes" id="UP000327439">
    <property type="component" value="Chromosome D13"/>
</dbReference>
<organism evidence="2 3">
    <name type="scientific">Gossypium barbadense</name>
    <name type="common">Sea Island cotton</name>
    <name type="synonym">Hibiscus barbadensis</name>
    <dbReference type="NCBI Taxonomy" id="3634"/>
    <lineage>
        <taxon>Eukaryota</taxon>
        <taxon>Viridiplantae</taxon>
        <taxon>Streptophyta</taxon>
        <taxon>Embryophyta</taxon>
        <taxon>Tracheophyta</taxon>
        <taxon>Spermatophyta</taxon>
        <taxon>Magnoliopsida</taxon>
        <taxon>eudicotyledons</taxon>
        <taxon>Gunneridae</taxon>
        <taxon>Pentapetalae</taxon>
        <taxon>rosids</taxon>
        <taxon>malvids</taxon>
        <taxon>Malvales</taxon>
        <taxon>Malvaceae</taxon>
        <taxon>Malvoideae</taxon>
        <taxon>Gossypium</taxon>
    </lineage>
</organism>
<evidence type="ECO:0000313" key="3">
    <source>
        <dbReference type="Proteomes" id="UP000327439"/>
    </source>
</evidence>